<feature type="compositionally biased region" description="Pro residues" evidence="1">
    <location>
        <begin position="8"/>
        <end position="17"/>
    </location>
</feature>
<sequence length="161" mass="17265">MSGTQEQQPPPLSPFPPLTHSNQQVLWKGVNSQESAGGSRDSITIAVQADDDDETLGCLAAYGMTLEGMRRTTKSVEVLPIPSLLMDAEREGVGLGVVAGCGHLIYDWPFDGSDCHYNRTAQVWVIHTSGSSLRQLVTSLLWLPEPFALAACIVGSSQSLP</sequence>
<dbReference type="AlphaFoldDB" id="A0A699Z694"/>
<name>A0A699Z694_HAELA</name>
<evidence type="ECO:0000256" key="1">
    <source>
        <dbReference type="SAM" id="MobiDB-lite"/>
    </source>
</evidence>
<organism evidence="2 3">
    <name type="scientific">Haematococcus lacustris</name>
    <name type="common">Green alga</name>
    <name type="synonym">Haematococcus pluvialis</name>
    <dbReference type="NCBI Taxonomy" id="44745"/>
    <lineage>
        <taxon>Eukaryota</taxon>
        <taxon>Viridiplantae</taxon>
        <taxon>Chlorophyta</taxon>
        <taxon>core chlorophytes</taxon>
        <taxon>Chlorophyceae</taxon>
        <taxon>CS clade</taxon>
        <taxon>Chlamydomonadales</taxon>
        <taxon>Haematococcaceae</taxon>
        <taxon>Haematococcus</taxon>
    </lineage>
</organism>
<dbReference type="Proteomes" id="UP000485058">
    <property type="component" value="Unassembled WGS sequence"/>
</dbReference>
<reference evidence="2 3" key="1">
    <citation type="submission" date="2020-02" db="EMBL/GenBank/DDBJ databases">
        <title>Draft genome sequence of Haematococcus lacustris strain NIES-144.</title>
        <authorList>
            <person name="Morimoto D."/>
            <person name="Nakagawa S."/>
            <person name="Yoshida T."/>
            <person name="Sawayama S."/>
        </authorList>
    </citation>
    <scope>NUCLEOTIDE SEQUENCE [LARGE SCALE GENOMIC DNA]</scope>
    <source>
        <strain evidence="2 3">NIES-144</strain>
    </source>
</reference>
<accession>A0A699Z694</accession>
<proteinExistence type="predicted"/>
<feature type="region of interest" description="Disordered" evidence="1">
    <location>
        <begin position="1"/>
        <end position="20"/>
    </location>
</feature>
<keyword evidence="3" id="KW-1185">Reference proteome</keyword>
<evidence type="ECO:0000313" key="2">
    <source>
        <dbReference type="EMBL" id="GFH14639.1"/>
    </source>
</evidence>
<comment type="caution">
    <text evidence="2">The sequence shown here is derived from an EMBL/GenBank/DDBJ whole genome shotgun (WGS) entry which is preliminary data.</text>
</comment>
<evidence type="ECO:0000313" key="3">
    <source>
        <dbReference type="Proteomes" id="UP000485058"/>
    </source>
</evidence>
<protein>
    <submittedName>
        <fullName evidence="2">Uncharacterized protein</fullName>
    </submittedName>
</protein>
<dbReference type="EMBL" id="BLLF01000749">
    <property type="protein sequence ID" value="GFH14639.1"/>
    <property type="molecule type" value="Genomic_DNA"/>
</dbReference>
<gene>
    <name evidence="2" type="ORF">HaLaN_10736</name>
</gene>